<keyword evidence="1" id="KW-0677">Repeat</keyword>
<dbReference type="PROSITE" id="PS50005">
    <property type="entry name" value="TPR"/>
    <property type="match status" value="2"/>
</dbReference>
<dbReference type="SMART" id="SM00028">
    <property type="entry name" value="TPR"/>
    <property type="match status" value="2"/>
</dbReference>
<keyword evidence="5" id="KW-0472">Membrane</keyword>
<dbReference type="PANTHER" id="PTHR45641">
    <property type="entry name" value="TETRATRICOPEPTIDE REPEAT PROTEIN (AFU_ORTHOLOGUE AFUA_6G03870)"/>
    <property type="match status" value="1"/>
</dbReference>
<feature type="compositionally biased region" description="Low complexity" evidence="4">
    <location>
        <begin position="115"/>
        <end position="125"/>
    </location>
</feature>
<keyword evidence="2 3" id="KW-0802">TPR repeat</keyword>
<keyword evidence="7" id="KW-1185">Reference proteome</keyword>
<name>A0A4V2UP98_9PROT</name>
<dbReference type="Gene3D" id="1.25.40.10">
    <property type="entry name" value="Tetratricopeptide repeat domain"/>
    <property type="match status" value="1"/>
</dbReference>
<feature type="region of interest" description="Disordered" evidence="4">
    <location>
        <begin position="111"/>
        <end position="133"/>
    </location>
</feature>
<feature type="repeat" description="TPR" evidence="3">
    <location>
        <begin position="244"/>
        <end position="277"/>
    </location>
</feature>
<dbReference type="Pfam" id="PF13424">
    <property type="entry name" value="TPR_12"/>
    <property type="match status" value="1"/>
</dbReference>
<dbReference type="OrthoDB" id="9787760at2"/>
<evidence type="ECO:0000256" key="2">
    <source>
        <dbReference type="ARBA" id="ARBA00022803"/>
    </source>
</evidence>
<evidence type="ECO:0000256" key="1">
    <source>
        <dbReference type="ARBA" id="ARBA00022737"/>
    </source>
</evidence>
<sequence>MDGFVTVLREAAVKADAVLTTLFSVRAQIIAMLLLAGSTLFFLAKIQNDQGVVLRLVARLRALLGAKLGAMVFGRYAESEPWPPVKVAGFRMATGKKQAPDENARAQELGAASDLPGPGAPALDAPEADENDTDRARRLAIDPRQLAVFEAALERQEEPAADAEAELRAMAAHAAQIGGAIERFSAGLLTDEKGVREGPEALLALLGGGQFQDLAATLAQKRPGLIDENGALRPESESQAVFYAAAFAALGDLMMRMREYENAISAFRQALDATSVHDLMERAKFLHKYANAAYRAGELETAKQAFFDELNILELERGAAHPDVATAFNNLGLLHYESGEMDAAERLLKKAVDAKVKNGDLASARESRENLAQVLRAMGRAEEAARALAQGDEPADVPSDK</sequence>
<comment type="caution">
    <text evidence="6">The sequence shown here is derived from an EMBL/GenBank/DDBJ whole genome shotgun (WGS) entry which is preliminary data.</text>
</comment>
<dbReference type="InterPro" id="IPR019734">
    <property type="entry name" value="TPR_rpt"/>
</dbReference>
<protein>
    <submittedName>
        <fullName evidence="6">Tetratricopeptide repeat protein</fullName>
    </submittedName>
</protein>
<dbReference type="AlphaFoldDB" id="A0A4V2UP98"/>
<feature type="repeat" description="TPR" evidence="3">
    <location>
        <begin position="325"/>
        <end position="358"/>
    </location>
</feature>
<evidence type="ECO:0000313" key="6">
    <source>
        <dbReference type="EMBL" id="TCS65151.1"/>
    </source>
</evidence>
<evidence type="ECO:0000313" key="7">
    <source>
        <dbReference type="Proteomes" id="UP000295304"/>
    </source>
</evidence>
<keyword evidence="5" id="KW-0812">Transmembrane</keyword>
<feature type="transmembrane region" description="Helical" evidence="5">
    <location>
        <begin position="25"/>
        <end position="44"/>
    </location>
</feature>
<dbReference type="PANTHER" id="PTHR45641:SF19">
    <property type="entry name" value="NEPHROCYSTIN-3"/>
    <property type="match status" value="1"/>
</dbReference>
<dbReference type="SUPFAM" id="SSF48452">
    <property type="entry name" value="TPR-like"/>
    <property type="match status" value="1"/>
</dbReference>
<dbReference type="EMBL" id="SLZW01000001">
    <property type="protein sequence ID" value="TCS65151.1"/>
    <property type="molecule type" value="Genomic_DNA"/>
</dbReference>
<dbReference type="RefSeq" id="WP_132937861.1">
    <property type="nucleotide sequence ID" value="NZ_CP119676.1"/>
</dbReference>
<dbReference type="Proteomes" id="UP000295304">
    <property type="component" value="Unassembled WGS sequence"/>
</dbReference>
<proteinExistence type="predicted"/>
<accession>A0A4V2UP98</accession>
<organism evidence="6 7">
    <name type="scientific">Varunaivibrio sulfuroxidans</name>
    <dbReference type="NCBI Taxonomy" id="1773489"/>
    <lineage>
        <taxon>Bacteria</taxon>
        <taxon>Pseudomonadati</taxon>
        <taxon>Pseudomonadota</taxon>
        <taxon>Alphaproteobacteria</taxon>
        <taxon>Rhodospirillales</taxon>
        <taxon>Magnetovibrionaceae</taxon>
        <taxon>Varunaivibrio</taxon>
    </lineage>
</organism>
<evidence type="ECO:0000256" key="3">
    <source>
        <dbReference type="PROSITE-ProRule" id="PRU00339"/>
    </source>
</evidence>
<gene>
    <name evidence="6" type="ORF">EDD55_101485</name>
</gene>
<keyword evidence="5" id="KW-1133">Transmembrane helix</keyword>
<evidence type="ECO:0000256" key="5">
    <source>
        <dbReference type="SAM" id="Phobius"/>
    </source>
</evidence>
<dbReference type="Pfam" id="PF13176">
    <property type="entry name" value="TPR_7"/>
    <property type="match status" value="1"/>
</dbReference>
<evidence type="ECO:0000256" key="4">
    <source>
        <dbReference type="SAM" id="MobiDB-lite"/>
    </source>
</evidence>
<dbReference type="InterPro" id="IPR011990">
    <property type="entry name" value="TPR-like_helical_dom_sf"/>
</dbReference>
<reference evidence="6 7" key="1">
    <citation type="submission" date="2019-03" db="EMBL/GenBank/DDBJ databases">
        <title>Genomic Encyclopedia of Type Strains, Phase IV (KMG-IV): sequencing the most valuable type-strain genomes for metagenomic binning, comparative biology and taxonomic classification.</title>
        <authorList>
            <person name="Goeker M."/>
        </authorList>
    </citation>
    <scope>NUCLEOTIDE SEQUENCE [LARGE SCALE GENOMIC DNA]</scope>
    <source>
        <strain evidence="6 7">DSM 101688</strain>
    </source>
</reference>